<dbReference type="InterPro" id="IPR025979">
    <property type="entry name" value="ChrR-like_cupin_dom"/>
</dbReference>
<feature type="domain" description="ChrR-like cupin" evidence="1">
    <location>
        <begin position="124"/>
        <end position="220"/>
    </location>
</feature>
<dbReference type="Proteomes" id="UP001057998">
    <property type="component" value="Chromosome 2"/>
</dbReference>
<organism evidence="2 3">
    <name type="scientific">Photobacterium atrarenae</name>
    <dbReference type="NCBI Taxonomy" id="865757"/>
    <lineage>
        <taxon>Bacteria</taxon>
        <taxon>Pseudomonadati</taxon>
        <taxon>Pseudomonadota</taxon>
        <taxon>Gammaproteobacteria</taxon>
        <taxon>Vibrionales</taxon>
        <taxon>Vibrionaceae</taxon>
        <taxon>Photobacterium</taxon>
    </lineage>
</organism>
<dbReference type="Pfam" id="PF12973">
    <property type="entry name" value="Cupin_7"/>
    <property type="match status" value="2"/>
</dbReference>
<keyword evidence="3" id="KW-1185">Reference proteome</keyword>
<dbReference type="InterPro" id="IPR011051">
    <property type="entry name" value="RmlC_Cupin_sf"/>
</dbReference>
<feature type="domain" description="ChrR-like cupin" evidence="1">
    <location>
        <begin position="13"/>
        <end position="114"/>
    </location>
</feature>
<evidence type="ECO:0000313" key="3">
    <source>
        <dbReference type="Proteomes" id="UP001057998"/>
    </source>
</evidence>
<name>A0ABY5GN07_9GAMM</name>
<dbReference type="EMBL" id="CP101509">
    <property type="protein sequence ID" value="UTV30318.1"/>
    <property type="molecule type" value="Genomic_DNA"/>
</dbReference>
<accession>A0ABY5GN07</accession>
<dbReference type="CDD" id="cd20303">
    <property type="entry name" value="cupin_ChrR_1"/>
    <property type="match status" value="2"/>
</dbReference>
<evidence type="ECO:0000313" key="2">
    <source>
        <dbReference type="EMBL" id="UTV30318.1"/>
    </source>
</evidence>
<gene>
    <name evidence="2" type="ORF">NNL38_17215</name>
</gene>
<sequence length="222" mass="24855">MNPLSPLNMDRHERVTIDTSTQTWLASPLPGVWRIPLEREAAESGQVTSLVRYEPNTHFSAHYHPNGEEIFVLEGIFQDEFGNYPAGTYIRNPPGSCHAPRSDSGCLLYVKLNMFPKDDHDVFRLDTHNASWQPGIDRQTTILPLHGFGHEQTSLVRWAHDTCLASHQHEGGEEVFILSGDFSDEEGTYGQGTWIRNPPGSKHQPASQSGCLMLMKTGHLPV</sequence>
<dbReference type="RefSeq" id="WP_255391664.1">
    <property type="nucleotide sequence ID" value="NZ_CP101509.1"/>
</dbReference>
<dbReference type="SUPFAM" id="SSF51182">
    <property type="entry name" value="RmlC-like cupins"/>
    <property type="match status" value="2"/>
</dbReference>
<dbReference type="InterPro" id="IPR014710">
    <property type="entry name" value="RmlC-like_jellyroll"/>
</dbReference>
<dbReference type="Gene3D" id="2.60.120.10">
    <property type="entry name" value="Jelly Rolls"/>
    <property type="match status" value="1"/>
</dbReference>
<reference evidence="2" key="1">
    <citation type="submission" date="2022-07" db="EMBL/GenBank/DDBJ databases">
        <title>Genome sequencing of Photobacterium atrarenae GJH2-4.</title>
        <authorList>
            <person name="Park S.-J."/>
        </authorList>
    </citation>
    <scope>NUCLEOTIDE SEQUENCE</scope>
    <source>
        <strain evidence="2">GJH2-4</strain>
    </source>
</reference>
<protein>
    <submittedName>
        <fullName evidence="2">Cupin domain-containing protein</fullName>
    </submittedName>
</protein>
<evidence type="ECO:0000259" key="1">
    <source>
        <dbReference type="Pfam" id="PF12973"/>
    </source>
</evidence>
<proteinExistence type="predicted"/>